<evidence type="ECO:0000256" key="9">
    <source>
        <dbReference type="ARBA" id="ARBA00023125"/>
    </source>
</evidence>
<comment type="function">
    <text evidence="12">CRISPR (clustered regularly interspaced short palindromic repeat) is an adaptive immune system that provides protection against mobile genetic elements (viruses, transposable elements and conjugative plasmids). CRISPR clusters contain spacers, sequences complementary to antecedent mobile elements, and target invading nucleic acids. CRISPR clusters are transcribed and processed into CRISPR RNA (crRNA). In type II CRISPR systems correct processing of pre-crRNA requires a trans-encoded small RNA (tracrRNA), endogenous ribonuclease 3 (rnc) and this protein. The tracrRNA serves as a guide for ribonuclease 3-aided processing of pre-crRNA. Subsequently Cas9/crRNA/tracrRNA endonucleolytically cleaves linear or circular dsDNA target complementary to the spacer; Cas9 is inactive in the absence of the 2 guide RNAs (gRNA). Cas9 recognizes the protospacer adjacent motif (PAM) in the CRISPR repeat sequences to help distinguish self versus nonself, as targets within the bacterial CRISPR locus do not have PAMs. PAM recognition is also required for catalytic activity.</text>
</comment>
<keyword evidence="10" id="KW-0464">Manganese</keyword>
<evidence type="ECO:0000313" key="15">
    <source>
        <dbReference type="Proteomes" id="UP000595278"/>
    </source>
</evidence>
<gene>
    <name evidence="12 14" type="primary">cas9</name>
    <name evidence="14" type="ORF">JHT90_04390</name>
</gene>
<keyword evidence="8 12" id="KW-0051">Antiviral defense</keyword>
<evidence type="ECO:0000256" key="3">
    <source>
        <dbReference type="ARBA" id="ARBA00022723"/>
    </source>
</evidence>
<evidence type="ECO:0000256" key="8">
    <source>
        <dbReference type="ARBA" id="ARBA00023118"/>
    </source>
</evidence>
<keyword evidence="9 12" id="KW-0238">DNA-binding</keyword>
<dbReference type="GO" id="GO:0043571">
    <property type="term" value="P:maintenance of CRISPR repeat elements"/>
    <property type="evidence" value="ECO:0007669"/>
    <property type="project" value="UniProtKB-UniRule"/>
</dbReference>
<dbReference type="GO" id="GO:0016787">
    <property type="term" value="F:hydrolase activity"/>
    <property type="evidence" value="ECO:0007669"/>
    <property type="project" value="UniProtKB-KW"/>
</dbReference>
<evidence type="ECO:0000313" key="14">
    <source>
        <dbReference type="EMBL" id="QQP86485.1"/>
    </source>
</evidence>
<keyword evidence="6" id="KW-0460">Magnesium</keyword>
<dbReference type="Proteomes" id="UP000595278">
    <property type="component" value="Chromosome"/>
</dbReference>
<dbReference type="AlphaFoldDB" id="A0A974NH50"/>
<evidence type="ECO:0000259" key="13">
    <source>
        <dbReference type="PROSITE" id="PS51749"/>
    </source>
</evidence>
<dbReference type="HAMAP" id="MF_01480">
    <property type="entry name" value="Cas9"/>
    <property type="match status" value="1"/>
</dbReference>
<dbReference type="GO" id="GO:0046872">
    <property type="term" value="F:metal ion binding"/>
    <property type="evidence" value="ECO:0007669"/>
    <property type="project" value="UniProtKB-UniRule"/>
</dbReference>
<dbReference type="KEGG" id="eaz:JHT90_04390"/>
<evidence type="ECO:0000256" key="7">
    <source>
        <dbReference type="ARBA" id="ARBA00022884"/>
    </source>
</evidence>
<keyword evidence="15" id="KW-1185">Reference proteome</keyword>
<dbReference type="PROSITE" id="PS51749">
    <property type="entry name" value="HNH_CAS9"/>
    <property type="match status" value="1"/>
</dbReference>
<feature type="domain" description="HNH Cas9-type" evidence="13">
    <location>
        <begin position="520"/>
        <end position="677"/>
    </location>
</feature>
<comment type="similarity">
    <text evidence="12">Belongs to the CRISPR-associated Cas9 family.</text>
</comment>
<keyword evidence="4 12" id="KW-0255">Endonuclease</keyword>
<evidence type="ECO:0000256" key="4">
    <source>
        <dbReference type="ARBA" id="ARBA00022759"/>
    </source>
</evidence>
<accession>A0A974NH50</accession>
<dbReference type="InterPro" id="IPR055228">
    <property type="entry name" value="Cas9_RuvC"/>
</dbReference>
<dbReference type="EMBL" id="CP067393">
    <property type="protein sequence ID" value="QQP86485.1"/>
    <property type="molecule type" value="Genomic_DNA"/>
</dbReference>
<name>A0A974NH50_9GAMM</name>
<dbReference type="InterPro" id="IPR033114">
    <property type="entry name" value="HNH_CAS9"/>
</dbReference>
<organism evidence="14 15">
    <name type="scientific">Entomomonas asaccharolytica</name>
    <dbReference type="NCBI Taxonomy" id="2785331"/>
    <lineage>
        <taxon>Bacteria</taxon>
        <taxon>Pseudomonadati</taxon>
        <taxon>Pseudomonadota</taxon>
        <taxon>Gammaproteobacteria</taxon>
        <taxon>Pseudomonadales</taxon>
        <taxon>Pseudomonadaceae</taxon>
        <taxon>Entomomonas</taxon>
    </lineage>
</organism>
<dbReference type="Gene3D" id="1.10.30.50">
    <property type="match status" value="1"/>
</dbReference>
<dbReference type="Gene3D" id="3.30.420.10">
    <property type="entry name" value="Ribonuclease H-like superfamily/Ribonuclease H"/>
    <property type="match status" value="3"/>
</dbReference>
<comment type="caution">
    <text evidence="12">Lacks conserved residue(s) required for the propagation of feature annotation.</text>
</comment>
<evidence type="ECO:0000256" key="10">
    <source>
        <dbReference type="ARBA" id="ARBA00023211"/>
    </source>
</evidence>
<dbReference type="GO" id="GO:0051607">
    <property type="term" value="P:defense response to virus"/>
    <property type="evidence" value="ECO:0007669"/>
    <property type="project" value="UniProtKB-UniRule"/>
</dbReference>
<keyword evidence="7 12" id="KW-0694">RNA-binding</keyword>
<protein>
    <recommendedName>
        <fullName evidence="12">CRISPR-associated endonuclease Cas9</fullName>
        <ecNumber evidence="12">3.1.-.-</ecNumber>
    </recommendedName>
</protein>
<reference evidence="14 15" key="1">
    <citation type="submission" date="2021-01" db="EMBL/GenBank/DDBJ databases">
        <title>Entomomonas sp. F2A isolated from a house cricket (Acheta domesticus).</title>
        <authorList>
            <person name="Spergser J."/>
            <person name="Busse H.-J."/>
        </authorList>
    </citation>
    <scope>NUCLEOTIDE SEQUENCE [LARGE SCALE GENOMIC DNA]</scope>
    <source>
        <strain evidence="14 15">F2A</strain>
    </source>
</reference>
<feature type="active site" description="Proton acceptor for HNH nuclease domain" evidence="12">
    <location>
        <position position="594"/>
    </location>
</feature>
<evidence type="ECO:0000256" key="11">
    <source>
        <dbReference type="ARBA" id="ARBA00046380"/>
    </source>
</evidence>
<proteinExistence type="inferred from homology"/>
<dbReference type="NCBIfam" id="TIGR01865">
    <property type="entry name" value="cas_Csn1"/>
    <property type="match status" value="1"/>
</dbReference>
<evidence type="ECO:0000256" key="6">
    <source>
        <dbReference type="ARBA" id="ARBA00022842"/>
    </source>
</evidence>
<dbReference type="Pfam" id="PF13395">
    <property type="entry name" value="HNH_4"/>
    <property type="match status" value="1"/>
</dbReference>
<evidence type="ECO:0000256" key="2">
    <source>
        <dbReference type="ARBA" id="ARBA00022722"/>
    </source>
</evidence>
<dbReference type="GO" id="GO:0003723">
    <property type="term" value="F:RNA binding"/>
    <property type="evidence" value="ECO:0007669"/>
    <property type="project" value="UniProtKB-UniRule"/>
</dbReference>
<dbReference type="InterPro" id="IPR040619">
    <property type="entry name" value="Cas9_alpha-helical_lobe"/>
</dbReference>
<comment type="subunit">
    <text evidence="11 12">Monomer. Binds crRNA and tracrRNA.</text>
</comment>
<evidence type="ECO:0000256" key="12">
    <source>
        <dbReference type="HAMAP-Rule" id="MF_01480"/>
    </source>
</evidence>
<comment type="cofactor">
    <cofactor evidence="1">
        <name>Mg(2+)</name>
        <dbReference type="ChEBI" id="CHEBI:18420"/>
    </cofactor>
</comment>
<dbReference type="GO" id="GO:0004519">
    <property type="term" value="F:endonuclease activity"/>
    <property type="evidence" value="ECO:0007669"/>
    <property type="project" value="UniProtKB-UniRule"/>
</dbReference>
<feature type="active site" description="For RuvC-like nuclease domain" evidence="12">
    <location>
        <position position="10"/>
    </location>
</feature>
<sequence length="1086" mass="126379">MNNNFIIGLDIGIASVGWAVLRPNQATEQGRIIDLGVRCFDKAEQPKTGEPLNLARRLQRNTRTRLAHRVQRLKKLRRYLKLQGLISSADENALITPANSPDPWQLRVKALDQLLTGEELARAIYHLVKHRGYYVGRKAEELADEKSDQGRMSKAVKETKGLFESKNYRTVAEMVLKEETFKEAKRNKAGDYKHTFYRSLLRDELNLLLNKQRELGSSFITDEFIAEVDNIFWYQRPALSGEAILKMLGFCTHEKKEYRAAKACYSAERYIWLSSLNNLRIRDQGEIRPLTEQERAVLVDLPFYQQKITYKTLRKELKKHCDFAPTSYFTGIGGRTEDELDKAENKTFFHSKAYHELKKAFTDGRWLEVSKDMALLDEIATILSLYKTDDEINQKLAMLSLSEDEIKKLLLINFSQFINLSLVALQKLLPHLEAGKNYYEACELCGYHSKKDQQKVKYLPSLYDFQFDPKSKQHKRIPVIKNPVVMRALNQSRKVVNELIRKYGSPSEVHIELARDLSKPFEERTRIQKEQDKFRLEKEKIVEYFNDLFVGRNPRGAELLKFRLYREQSGKDAYTLETIDLDRLCEDGYMQIDHILPYSRSYDDSLSNKVLVLNKTNQDKTNQTPYEYLRGEQDTQQWRDFEIWVSNNKNYSRPKKERLLKKNFDEKTEKEWASRNLNDTRYIARFFSQFVKDNLLFANDKGRVVVPSGNITSTLRKAWGLIKRREQSDLHHALDACVVAAANHKLIMDINVLNKKDYLKERDNFERVDKNTGEIKQLFPEPWPTFRKEVEARINANPKQSILDYKLPNYSPEDIDKLKPIFVSRMPKRRNSGALHQETIRSAKYLDKQLSTIRKPLTSLKLTDLDKIVGCFMDDGETPDPRNTPLINALQKRLEQYNNDGKKAFAEPFYKPSKKGELTQLVKNVKLFDVQKGGVKVRDGVANQDSMWRVDVFEKEGKYYLVPLYQIDRSPNQPLPNRAATAGKSRDQWVEIDENYQFKFSLMINDGVYLKTKKETYLGYFAGLDIATAAINIRSHDNNEKVGKKGSEGVWRSIGLKLGIEKFEKLQVDVLGNYYPVKQEKRYGMA</sequence>
<dbReference type="Pfam" id="PF18470">
    <property type="entry name" value="Cas9_a"/>
    <property type="match status" value="1"/>
</dbReference>
<dbReference type="GO" id="GO:0003677">
    <property type="term" value="F:DNA binding"/>
    <property type="evidence" value="ECO:0007669"/>
    <property type="project" value="UniProtKB-UniRule"/>
</dbReference>
<dbReference type="EC" id="3.1.-.-" evidence="12"/>
<dbReference type="InterPro" id="IPR003615">
    <property type="entry name" value="HNH_nuc"/>
</dbReference>
<dbReference type="InterPro" id="IPR028629">
    <property type="entry name" value="Cas9"/>
</dbReference>
<keyword evidence="3" id="KW-0479">Metal-binding</keyword>
<dbReference type="Pfam" id="PF22702">
    <property type="entry name" value="Cas9_RuvC"/>
    <property type="match status" value="1"/>
</dbReference>
<dbReference type="InterPro" id="IPR036397">
    <property type="entry name" value="RNaseH_sf"/>
</dbReference>
<evidence type="ECO:0000256" key="5">
    <source>
        <dbReference type="ARBA" id="ARBA00022801"/>
    </source>
</evidence>
<keyword evidence="2 12" id="KW-0540">Nuclease</keyword>
<evidence type="ECO:0000256" key="1">
    <source>
        <dbReference type="ARBA" id="ARBA00001946"/>
    </source>
</evidence>
<comment type="domain">
    <text evidence="12">Has 2 endonuclease domains. The discontinuous RuvC-like domain cleaves the target DNA noncomplementary to crRNA while the HNH nuclease domain cleaves the target DNA complementary to crRNA.</text>
</comment>
<dbReference type="RefSeq" id="WP_201094594.1">
    <property type="nucleotide sequence ID" value="NZ_CP067393.1"/>
</dbReference>
<keyword evidence="5 12" id="KW-0378">Hydrolase</keyword>